<dbReference type="HOGENOM" id="CLU_3304713_0_0_10"/>
<dbReference type="AlphaFoldDB" id="Q5LJ55"/>
<evidence type="ECO:0000313" key="2">
    <source>
        <dbReference type="Proteomes" id="UP000006731"/>
    </source>
</evidence>
<dbReference type="KEGG" id="bfs:BF9343_0042"/>
<sequence>MLFYINLITLESFIALLTWVRKGVDDLRPGKVLESFTPG</sequence>
<gene>
    <name evidence="1" type="ORF">BF9343_0042</name>
</gene>
<dbReference type="EMBL" id="CR626927">
    <property type="protein sequence ID" value="CAH05821.1"/>
    <property type="molecule type" value="Genomic_DNA"/>
</dbReference>
<proteinExistence type="predicted"/>
<organism evidence="1 2">
    <name type="scientific">Bacteroides fragilis (strain ATCC 25285 / DSM 2151 / CCUG 4856 / JCM 11019 / LMG 10263 / NCTC 9343 / Onslow / VPI 2553 / EN-2)</name>
    <dbReference type="NCBI Taxonomy" id="272559"/>
    <lineage>
        <taxon>Bacteria</taxon>
        <taxon>Pseudomonadati</taxon>
        <taxon>Bacteroidota</taxon>
        <taxon>Bacteroidia</taxon>
        <taxon>Bacteroidales</taxon>
        <taxon>Bacteroidaceae</taxon>
        <taxon>Bacteroides</taxon>
    </lineage>
</organism>
<protein>
    <submittedName>
        <fullName evidence="1">Uncharacterized protein</fullName>
    </submittedName>
</protein>
<evidence type="ECO:0000313" key="1">
    <source>
        <dbReference type="EMBL" id="CAH05821.1"/>
    </source>
</evidence>
<name>Q5LJ55_BACFN</name>
<keyword evidence="2" id="KW-1185">Reference proteome</keyword>
<reference evidence="1 2" key="1">
    <citation type="journal article" date="2005" name="Science">
        <title>Extensive DNA inversions in the B. fragilis genome control variable gene expression.</title>
        <authorList>
            <person name="Cerdeno-Tarraga A.M."/>
            <person name="Patrick S."/>
            <person name="Crosmann L."/>
            <person name="Blakely G."/>
            <person name="Abratt V."/>
            <person name="Lennard N."/>
            <person name="Duerden B."/>
            <person name="Poxton I."/>
            <person name="Harris B."/>
            <person name="Quail M.A."/>
            <person name="Barron A."/>
            <person name="Clarck L."/>
            <person name="Corton C."/>
            <person name="Doggett J."/>
            <person name="Holden M.T.G."/>
            <person name="Larke N."/>
            <person name="Line A."/>
            <person name="Lord A."/>
            <person name="Norbertczak H."/>
            <person name="Ormond D."/>
            <person name="Price C."/>
            <person name="Rabbinowitsch E."/>
            <person name="Woodward J."/>
            <person name="Barrel B.G."/>
            <person name="Parkhill J."/>
        </authorList>
    </citation>
    <scope>NUCLEOTIDE SEQUENCE [LARGE SCALE GENOMIC DNA]</scope>
    <source>
        <strain evidence="2">ATCC 25285 / DSM 2151 / CCUG 4856 / JCM 11019 / LMG 10263 / NCTC 9343 / Onslow / VPI 2553 / EN-2</strain>
    </source>
</reference>
<dbReference type="Proteomes" id="UP000006731">
    <property type="component" value="Chromosome"/>
</dbReference>
<accession>Q5LJ55</accession>
<dbReference type="PaxDb" id="272559-BF9343_0042"/>